<evidence type="ECO:0000256" key="6">
    <source>
        <dbReference type="ARBA" id="ARBA00023033"/>
    </source>
</evidence>
<evidence type="ECO:0000259" key="7">
    <source>
        <dbReference type="Pfam" id="PF01266"/>
    </source>
</evidence>
<dbReference type="Pfam" id="PF01494">
    <property type="entry name" value="FAD_binding_3"/>
    <property type="match status" value="1"/>
</dbReference>
<name>A0A1Y2EJE0_9PEZI</name>
<dbReference type="InParanoid" id="A0A1Y2EJE0"/>
<feature type="domain" description="FAD dependent oxidoreductase" evidence="7">
    <location>
        <begin position="4"/>
        <end position="35"/>
    </location>
</feature>
<dbReference type="Pfam" id="PF01266">
    <property type="entry name" value="DAO"/>
    <property type="match status" value="1"/>
</dbReference>
<keyword evidence="10" id="KW-1185">Reference proteome</keyword>
<keyword evidence="3" id="KW-0285">Flavoprotein</keyword>
<keyword evidence="6" id="KW-0503">Monooxygenase</keyword>
<comment type="caution">
    <text evidence="9">The sequence shown here is derived from an EMBL/GenBank/DDBJ whole genome shotgun (WGS) entry which is preliminary data.</text>
</comment>
<dbReference type="AlphaFoldDB" id="A0A1Y2EJE0"/>
<keyword evidence="4" id="KW-0274">FAD</keyword>
<dbReference type="Gene3D" id="3.50.50.60">
    <property type="entry name" value="FAD/NAD(P)-binding domain"/>
    <property type="match status" value="1"/>
</dbReference>
<evidence type="ECO:0000256" key="2">
    <source>
        <dbReference type="ARBA" id="ARBA00007992"/>
    </source>
</evidence>
<protein>
    <submittedName>
        <fullName evidence="9">Salicylate hydroxylase</fullName>
    </submittedName>
</protein>
<sequence>MGLKVIIIGGGIAGFSCAIALRRAGHEVHIYERSSFNNEIGAAIHIPPNASRALLPWGMDPVRSKLVFAKIDYRARGTTLEKLYEANHEYVTEKYGAPWFFAHRVDLHDELKRLATEPGAVGSPAQIHLNSDAVEFYPEKASVRLANGEVVAGDFIIAADGIHSTAVNTILGCDHPPQPQDNYNYCFRFLIPASDIEEDPVTRWWNRNDDGRFKAFVDQNKRIASYPCRNNEIHNFVAIFHTDDEASRTRREDWQSEVEKSKLIECFSDFHSDLQAILRKATDVKQWALLYRPPLPTWRKGKLLVVGDAAHPMLPHQGQGGAQGIEDGVAMGILMVGAESKDVPQRLELFEKLRHGRCSAIQIFSNAGQDEPERIAAEASKFIPVDSIPRNVPEYFDFNFGYDIIRDSVLHMEQLDSDFELPGDFFQVEQMRGVYP</sequence>
<dbReference type="GO" id="GO:0071949">
    <property type="term" value="F:FAD binding"/>
    <property type="evidence" value="ECO:0007669"/>
    <property type="project" value="InterPro"/>
</dbReference>
<dbReference type="RefSeq" id="XP_040720968.1">
    <property type="nucleotide sequence ID" value="XM_040855089.1"/>
</dbReference>
<dbReference type="OrthoDB" id="9993796at2759"/>
<gene>
    <name evidence="9" type="ORF">BCR38DRAFT_331750</name>
</gene>
<keyword evidence="5" id="KW-0560">Oxidoreductase</keyword>
<dbReference type="Proteomes" id="UP000193689">
    <property type="component" value="Unassembled WGS sequence"/>
</dbReference>
<reference evidence="9 10" key="1">
    <citation type="submission" date="2016-07" db="EMBL/GenBank/DDBJ databases">
        <title>Pervasive Adenine N6-methylation of Active Genes in Fungi.</title>
        <authorList>
            <consortium name="DOE Joint Genome Institute"/>
            <person name="Mondo S.J."/>
            <person name="Dannebaum R.O."/>
            <person name="Kuo R.C."/>
            <person name="Labutti K."/>
            <person name="Haridas S."/>
            <person name="Kuo A."/>
            <person name="Salamov A."/>
            <person name="Ahrendt S.R."/>
            <person name="Lipzen A."/>
            <person name="Sullivan W."/>
            <person name="Andreopoulos W.B."/>
            <person name="Clum A."/>
            <person name="Lindquist E."/>
            <person name="Daum C."/>
            <person name="Ramamoorthy G.K."/>
            <person name="Gryganskyi A."/>
            <person name="Culley D."/>
            <person name="Magnuson J.K."/>
            <person name="James T.Y."/>
            <person name="O'Malley M.A."/>
            <person name="Stajich J.E."/>
            <person name="Spatafora J.W."/>
            <person name="Visel A."/>
            <person name="Grigoriev I.V."/>
        </authorList>
    </citation>
    <scope>NUCLEOTIDE SEQUENCE [LARGE SCALE GENOMIC DNA]</scope>
    <source>
        <strain evidence="9 10">CBS 129021</strain>
    </source>
</reference>
<dbReference type="SUPFAM" id="SSF54373">
    <property type="entry name" value="FAD-linked reductases, C-terminal domain"/>
    <property type="match status" value="1"/>
</dbReference>
<dbReference type="InterPro" id="IPR006076">
    <property type="entry name" value="FAD-dep_OxRdtase"/>
</dbReference>
<organism evidence="9 10">
    <name type="scientific">Pseudomassariella vexata</name>
    <dbReference type="NCBI Taxonomy" id="1141098"/>
    <lineage>
        <taxon>Eukaryota</taxon>
        <taxon>Fungi</taxon>
        <taxon>Dikarya</taxon>
        <taxon>Ascomycota</taxon>
        <taxon>Pezizomycotina</taxon>
        <taxon>Sordariomycetes</taxon>
        <taxon>Xylariomycetidae</taxon>
        <taxon>Amphisphaeriales</taxon>
        <taxon>Pseudomassariaceae</taxon>
        <taxon>Pseudomassariella</taxon>
    </lineage>
</organism>
<evidence type="ECO:0000259" key="8">
    <source>
        <dbReference type="Pfam" id="PF01494"/>
    </source>
</evidence>
<evidence type="ECO:0000256" key="3">
    <source>
        <dbReference type="ARBA" id="ARBA00022630"/>
    </source>
</evidence>
<evidence type="ECO:0000256" key="4">
    <source>
        <dbReference type="ARBA" id="ARBA00022827"/>
    </source>
</evidence>
<evidence type="ECO:0000256" key="5">
    <source>
        <dbReference type="ARBA" id="ARBA00023002"/>
    </source>
</evidence>
<dbReference type="InterPro" id="IPR036188">
    <property type="entry name" value="FAD/NAD-bd_sf"/>
</dbReference>
<dbReference type="InterPro" id="IPR050493">
    <property type="entry name" value="FAD-dep_Monooxygenase_BioMet"/>
</dbReference>
<dbReference type="PANTHER" id="PTHR13789:SF215">
    <property type="entry name" value="FAD-BINDING DOMAIN-CONTAINING PROTEIN-RELATED"/>
    <property type="match status" value="1"/>
</dbReference>
<feature type="domain" description="FAD-binding" evidence="8">
    <location>
        <begin position="143"/>
        <end position="355"/>
    </location>
</feature>
<comment type="similarity">
    <text evidence="2">Belongs to the paxM FAD-dependent monooxygenase family.</text>
</comment>
<comment type="pathway">
    <text evidence="1">Secondary metabolite biosynthesis.</text>
</comment>
<dbReference type="STRING" id="1141098.A0A1Y2EJE0"/>
<dbReference type="PROSITE" id="PS51257">
    <property type="entry name" value="PROKAR_LIPOPROTEIN"/>
    <property type="match status" value="1"/>
</dbReference>
<evidence type="ECO:0000313" key="10">
    <source>
        <dbReference type="Proteomes" id="UP000193689"/>
    </source>
</evidence>
<dbReference type="PANTHER" id="PTHR13789">
    <property type="entry name" value="MONOOXYGENASE"/>
    <property type="match status" value="1"/>
</dbReference>
<dbReference type="GO" id="GO:0004497">
    <property type="term" value="F:monooxygenase activity"/>
    <property type="evidence" value="ECO:0007669"/>
    <property type="project" value="UniProtKB-KW"/>
</dbReference>
<accession>A0A1Y2EJE0</accession>
<dbReference type="InterPro" id="IPR002938">
    <property type="entry name" value="FAD-bd"/>
</dbReference>
<evidence type="ECO:0000256" key="1">
    <source>
        <dbReference type="ARBA" id="ARBA00005179"/>
    </source>
</evidence>
<dbReference type="GeneID" id="63771301"/>
<dbReference type="PRINTS" id="PR00420">
    <property type="entry name" value="RNGMNOXGNASE"/>
</dbReference>
<dbReference type="EMBL" id="MCFJ01000001">
    <property type="protein sequence ID" value="ORY71376.1"/>
    <property type="molecule type" value="Genomic_DNA"/>
</dbReference>
<dbReference type="SUPFAM" id="SSF51905">
    <property type="entry name" value="FAD/NAD(P)-binding domain"/>
    <property type="match status" value="1"/>
</dbReference>
<proteinExistence type="inferred from homology"/>
<evidence type="ECO:0000313" key="9">
    <source>
        <dbReference type="EMBL" id="ORY71376.1"/>
    </source>
</evidence>